<dbReference type="AlphaFoldDB" id="A0A0F6W7C4"/>
<sequence length="139" mass="15592">MTKRRIPMPPRWLLVVLGVLPAVLAVGIFVFIARFQLAHDEARCPFVERETRDVASGVRVREDARRCLPEIEEHRWLVLRDGRDPLELGRFPLEAEQIAAGFPWSASVDDGRAVVTVTNEGRGDLVFREPDPAGPTAPE</sequence>
<dbReference type="STRING" id="927083.DB32_006416"/>
<accession>A0A0F6W7C4</accession>
<keyword evidence="1" id="KW-1133">Transmembrane helix</keyword>
<dbReference type="RefSeq" id="WP_053236332.1">
    <property type="nucleotide sequence ID" value="NZ_CP011125.1"/>
</dbReference>
<dbReference type="Proteomes" id="UP000034883">
    <property type="component" value="Chromosome"/>
</dbReference>
<keyword evidence="3" id="KW-1185">Reference proteome</keyword>
<reference evidence="2 3" key="1">
    <citation type="submission" date="2015-03" db="EMBL/GenBank/DDBJ databases">
        <title>Genome assembly of Sandaracinus amylolyticus DSM 53668.</title>
        <authorList>
            <person name="Sharma G."/>
            <person name="Subramanian S."/>
        </authorList>
    </citation>
    <scope>NUCLEOTIDE SEQUENCE [LARGE SCALE GENOMIC DNA]</scope>
    <source>
        <strain evidence="2 3">DSM 53668</strain>
    </source>
</reference>
<evidence type="ECO:0000313" key="3">
    <source>
        <dbReference type="Proteomes" id="UP000034883"/>
    </source>
</evidence>
<evidence type="ECO:0000256" key="1">
    <source>
        <dbReference type="SAM" id="Phobius"/>
    </source>
</evidence>
<keyword evidence="1" id="KW-0812">Transmembrane</keyword>
<name>A0A0F6W7C4_9BACT</name>
<dbReference type="EMBL" id="CP011125">
    <property type="protein sequence ID" value="AKF09267.1"/>
    <property type="molecule type" value="Genomic_DNA"/>
</dbReference>
<protein>
    <submittedName>
        <fullName evidence="2">Uncharacterized protein</fullName>
    </submittedName>
</protein>
<feature type="transmembrane region" description="Helical" evidence="1">
    <location>
        <begin position="12"/>
        <end position="35"/>
    </location>
</feature>
<dbReference type="KEGG" id="samy:DB32_006416"/>
<gene>
    <name evidence="2" type="ORF">DB32_006416</name>
</gene>
<organism evidence="2 3">
    <name type="scientific">Sandaracinus amylolyticus</name>
    <dbReference type="NCBI Taxonomy" id="927083"/>
    <lineage>
        <taxon>Bacteria</taxon>
        <taxon>Pseudomonadati</taxon>
        <taxon>Myxococcota</taxon>
        <taxon>Polyangia</taxon>
        <taxon>Polyangiales</taxon>
        <taxon>Sandaracinaceae</taxon>
        <taxon>Sandaracinus</taxon>
    </lineage>
</organism>
<keyword evidence="1" id="KW-0472">Membrane</keyword>
<proteinExistence type="predicted"/>
<evidence type="ECO:0000313" key="2">
    <source>
        <dbReference type="EMBL" id="AKF09267.1"/>
    </source>
</evidence>